<comment type="caution">
    <text evidence="1">The sequence shown here is derived from an EMBL/GenBank/DDBJ whole genome shotgun (WGS) entry which is preliminary data.</text>
</comment>
<dbReference type="AlphaFoldDB" id="A0A5C7Y5X6"/>
<proteinExistence type="predicted"/>
<dbReference type="RefSeq" id="WP_276760111.1">
    <property type="nucleotide sequence ID" value="NZ_SSGD01000042.1"/>
</dbReference>
<protein>
    <submittedName>
        <fullName evidence="1">Uncharacterized protein</fullName>
    </submittedName>
</protein>
<dbReference type="EMBL" id="SSGD01000042">
    <property type="protein sequence ID" value="TXI56992.1"/>
    <property type="molecule type" value="Genomic_DNA"/>
</dbReference>
<accession>A0A5C7Y5X6</accession>
<dbReference type="Proteomes" id="UP000321797">
    <property type="component" value="Unassembled WGS sequence"/>
</dbReference>
<evidence type="ECO:0000313" key="1">
    <source>
        <dbReference type="EMBL" id="TXI56992.1"/>
    </source>
</evidence>
<evidence type="ECO:0000313" key="2">
    <source>
        <dbReference type="Proteomes" id="UP000321797"/>
    </source>
</evidence>
<organism evidence="1 2">
    <name type="scientific">Mycolicibacter arupensis</name>
    <dbReference type="NCBI Taxonomy" id="342002"/>
    <lineage>
        <taxon>Bacteria</taxon>
        <taxon>Bacillati</taxon>
        <taxon>Actinomycetota</taxon>
        <taxon>Actinomycetes</taxon>
        <taxon>Mycobacteriales</taxon>
        <taxon>Mycobacteriaceae</taxon>
        <taxon>Mycolicibacter</taxon>
    </lineage>
</organism>
<name>A0A5C7Y5X6_9MYCO</name>
<reference evidence="1 2" key="1">
    <citation type="submission" date="2018-09" db="EMBL/GenBank/DDBJ databases">
        <title>Metagenome Assembled Genomes from an Advanced Water Purification Facility.</title>
        <authorList>
            <person name="Stamps B.W."/>
            <person name="Spear J.R."/>
        </authorList>
    </citation>
    <scope>NUCLEOTIDE SEQUENCE [LARGE SCALE GENOMIC DNA]</scope>
    <source>
        <strain evidence="1">Bin_29_2</strain>
    </source>
</reference>
<sequence>MNDKTFTVVCTGKGNHKRHTFNKLVVGDVLKVNEVRLKNMPEFAGSTVDGVAVVPQTVVKLYAPRLGSSWRWKCPLCPADQRFTDDSLRAWLGSLTCREADISQRA</sequence>
<gene>
    <name evidence="1" type="ORF">E6Q54_09095</name>
</gene>